<proteinExistence type="predicted"/>
<dbReference type="HOGENOM" id="CLU_2086164_0_0_1"/>
<keyword evidence="3" id="KW-1185">Reference proteome</keyword>
<dbReference type="GeneID" id="9594181"/>
<name>D8QCH2_SCHCM</name>
<feature type="compositionally biased region" description="Polar residues" evidence="1">
    <location>
        <begin position="83"/>
        <end position="104"/>
    </location>
</feature>
<evidence type="ECO:0000313" key="2">
    <source>
        <dbReference type="EMBL" id="EFI94931.1"/>
    </source>
</evidence>
<feature type="compositionally biased region" description="Polar residues" evidence="1">
    <location>
        <begin position="1"/>
        <end position="10"/>
    </location>
</feature>
<reference evidence="2 3" key="1">
    <citation type="journal article" date="2010" name="Nat. Biotechnol.">
        <title>Genome sequence of the model mushroom Schizophyllum commune.</title>
        <authorList>
            <person name="Ohm R.A."/>
            <person name="de Jong J.F."/>
            <person name="Lugones L.G."/>
            <person name="Aerts A."/>
            <person name="Kothe E."/>
            <person name="Stajich J.E."/>
            <person name="de Vries R.P."/>
            <person name="Record E."/>
            <person name="Levasseur A."/>
            <person name="Baker S.E."/>
            <person name="Bartholomew K.A."/>
            <person name="Coutinho P.M."/>
            <person name="Erdmann S."/>
            <person name="Fowler T.J."/>
            <person name="Gathman A.C."/>
            <person name="Lombard V."/>
            <person name="Henrissat B."/>
            <person name="Knabe N."/>
            <person name="Kuees U."/>
            <person name="Lilly W.W."/>
            <person name="Lindquist E."/>
            <person name="Lucas S."/>
            <person name="Magnuson J.K."/>
            <person name="Piumi F."/>
            <person name="Raudaskoski M."/>
            <person name="Salamov A."/>
            <person name="Schmutz J."/>
            <person name="Schwarze F.W.M.R."/>
            <person name="vanKuyk P.A."/>
            <person name="Horton J.S."/>
            <person name="Grigoriev I.V."/>
            <person name="Woesten H.A.B."/>
        </authorList>
    </citation>
    <scope>NUCLEOTIDE SEQUENCE [LARGE SCALE GENOMIC DNA]</scope>
    <source>
        <strain evidence="3">H4-8 / FGSC 9210</strain>
    </source>
</reference>
<gene>
    <name evidence="2" type="ORF">SCHCODRAFT_111569</name>
</gene>
<feature type="region of interest" description="Disordered" evidence="1">
    <location>
        <begin position="83"/>
        <end position="117"/>
    </location>
</feature>
<dbReference type="KEGG" id="scm:SCHCO_02634991"/>
<evidence type="ECO:0000256" key="1">
    <source>
        <dbReference type="SAM" id="MobiDB-lite"/>
    </source>
</evidence>
<organism evidence="3">
    <name type="scientific">Schizophyllum commune (strain H4-8 / FGSC 9210)</name>
    <name type="common">Split gill fungus</name>
    <dbReference type="NCBI Taxonomy" id="578458"/>
    <lineage>
        <taxon>Eukaryota</taxon>
        <taxon>Fungi</taxon>
        <taxon>Dikarya</taxon>
        <taxon>Basidiomycota</taxon>
        <taxon>Agaricomycotina</taxon>
        <taxon>Agaricomycetes</taxon>
        <taxon>Agaricomycetidae</taxon>
        <taxon>Agaricales</taxon>
        <taxon>Schizophyllaceae</taxon>
        <taxon>Schizophyllum</taxon>
    </lineage>
</organism>
<dbReference type="EMBL" id="GL377309">
    <property type="protein sequence ID" value="EFI94931.1"/>
    <property type="molecule type" value="Genomic_DNA"/>
</dbReference>
<dbReference type="RefSeq" id="XP_003029834.1">
    <property type="nucleotide sequence ID" value="XM_003029788.1"/>
</dbReference>
<feature type="region of interest" description="Disordered" evidence="1">
    <location>
        <begin position="1"/>
        <end position="27"/>
    </location>
</feature>
<dbReference type="VEuPathDB" id="FungiDB:SCHCODRAFT_02634991"/>
<feature type="non-terminal residue" evidence="2">
    <location>
        <position position="117"/>
    </location>
</feature>
<sequence length="117" mass="12828">MQPSSSNQHAYPSGLTPGAQEDASVGASRGKFRFKLFKLRKSRAKTVPPQTPQQTASLPSPVATPAPILDPQRDVSLRFSVSPTPISLPSPTWNRDLSQAPLTTRTRKRYTFSKDHA</sequence>
<accession>D8QCH2</accession>
<dbReference type="AlphaFoldDB" id="D8QCH2"/>
<protein>
    <submittedName>
        <fullName evidence="2">Uncharacterized protein</fullName>
    </submittedName>
</protein>
<dbReference type="Proteomes" id="UP000007431">
    <property type="component" value="Unassembled WGS sequence"/>
</dbReference>
<evidence type="ECO:0000313" key="3">
    <source>
        <dbReference type="Proteomes" id="UP000007431"/>
    </source>
</evidence>
<feature type="region of interest" description="Disordered" evidence="1">
    <location>
        <begin position="41"/>
        <end position="70"/>
    </location>
</feature>
<dbReference type="InParanoid" id="D8QCH2"/>